<keyword evidence="1" id="KW-0472">Membrane</keyword>
<feature type="transmembrane region" description="Helical" evidence="1">
    <location>
        <begin position="166"/>
        <end position="183"/>
    </location>
</feature>
<feature type="transmembrane region" description="Helical" evidence="1">
    <location>
        <begin position="51"/>
        <end position="71"/>
    </location>
</feature>
<organism evidence="2 3">
    <name type="scientific">candidate division WOR-1 bacterium DG_54_3</name>
    <dbReference type="NCBI Taxonomy" id="1703775"/>
    <lineage>
        <taxon>Bacteria</taxon>
        <taxon>Bacillati</taxon>
        <taxon>Saganbacteria</taxon>
    </lineage>
</organism>
<dbReference type="Proteomes" id="UP000051861">
    <property type="component" value="Unassembled WGS sequence"/>
</dbReference>
<dbReference type="AlphaFoldDB" id="A0A0S7XLM1"/>
<dbReference type="EMBL" id="LIZX01000257">
    <property type="protein sequence ID" value="KPJ62748.1"/>
    <property type="molecule type" value="Genomic_DNA"/>
</dbReference>
<dbReference type="Pfam" id="PF01944">
    <property type="entry name" value="SpoIIM"/>
    <property type="match status" value="1"/>
</dbReference>
<dbReference type="InterPro" id="IPR002798">
    <property type="entry name" value="SpoIIM-like"/>
</dbReference>
<feature type="transmembrane region" description="Helical" evidence="1">
    <location>
        <begin position="119"/>
        <end position="146"/>
    </location>
</feature>
<feature type="transmembrane region" description="Helical" evidence="1">
    <location>
        <begin position="77"/>
        <end position="98"/>
    </location>
</feature>
<evidence type="ECO:0000256" key="1">
    <source>
        <dbReference type="SAM" id="Phobius"/>
    </source>
</evidence>
<comment type="caution">
    <text evidence="2">The sequence shown here is derived from an EMBL/GenBank/DDBJ whole genome shotgun (WGS) entry which is preliminary data.</text>
</comment>
<name>A0A0S7XLM1_UNCSA</name>
<reference evidence="2 3" key="1">
    <citation type="journal article" date="2015" name="Microbiome">
        <title>Genomic resolution of linkages in carbon, nitrogen, and sulfur cycling among widespread estuary sediment bacteria.</title>
        <authorList>
            <person name="Baker B.J."/>
            <person name="Lazar C.S."/>
            <person name="Teske A.P."/>
            <person name="Dick G.J."/>
        </authorList>
    </citation>
    <scope>NUCLEOTIDE SEQUENCE [LARGE SCALE GENOMIC DNA]</scope>
    <source>
        <strain evidence="2">DG_54_3</strain>
    </source>
</reference>
<sequence length="192" mass="21962">MYALGLLTLFLFILGFGFSYFVEKFNLKVLKTFPIWFLEQTIRFANPSKSFFLISMFIFFFNSIAICLYMLSGLLVLFPVLVAFLTGTNIGIIVLHPVPEEIREGSFYRPKKDVKLSPFLILLTALVPLLELFVFCYAMALGMQMAASMFLSFTWQNAVALAVPRIRMYLMLCVPLLFISALAEARVIKEFK</sequence>
<feature type="transmembrane region" description="Helical" evidence="1">
    <location>
        <begin position="6"/>
        <end position="22"/>
    </location>
</feature>
<keyword evidence="1" id="KW-1133">Transmembrane helix</keyword>
<protein>
    <submittedName>
        <fullName evidence="2">Uncharacterized protein</fullName>
    </submittedName>
</protein>
<evidence type="ECO:0000313" key="3">
    <source>
        <dbReference type="Proteomes" id="UP000051861"/>
    </source>
</evidence>
<accession>A0A0S7XLM1</accession>
<keyword evidence="1" id="KW-0812">Transmembrane</keyword>
<proteinExistence type="predicted"/>
<evidence type="ECO:0000313" key="2">
    <source>
        <dbReference type="EMBL" id="KPJ62748.1"/>
    </source>
</evidence>
<gene>
    <name evidence="2" type="ORF">AMJ44_15230</name>
</gene>